<dbReference type="PANTHER" id="PTHR42879:SF2">
    <property type="entry name" value="3-OXOACYL-[ACYL-CARRIER-PROTEIN] REDUCTASE FABG"/>
    <property type="match status" value="1"/>
</dbReference>
<protein>
    <submittedName>
        <fullName evidence="2">3-oxoacyl-[acyl-carrier protein] reductase</fullName>
        <ecNumber evidence="2">1.1.1.100</ecNumber>
    </submittedName>
</protein>
<dbReference type="PRINTS" id="PR00081">
    <property type="entry name" value="GDHRDH"/>
</dbReference>
<dbReference type="EC" id="1.1.1.100" evidence="2"/>
<dbReference type="PANTHER" id="PTHR42879">
    <property type="entry name" value="3-OXOACYL-(ACYL-CARRIER-PROTEIN) REDUCTASE"/>
    <property type="match status" value="1"/>
</dbReference>
<dbReference type="InterPro" id="IPR036291">
    <property type="entry name" value="NAD(P)-bd_dom_sf"/>
</dbReference>
<dbReference type="EMBL" id="JAUSTY010000004">
    <property type="protein sequence ID" value="MDQ0165339.1"/>
    <property type="molecule type" value="Genomic_DNA"/>
</dbReference>
<dbReference type="InterPro" id="IPR020904">
    <property type="entry name" value="Sc_DH/Rdtase_CS"/>
</dbReference>
<comment type="similarity">
    <text evidence="1">Belongs to the short-chain dehydrogenases/reductases (SDR) family.</text>
</comment>
<evidence type="ECO:0000256" key="1">
    <source>
        <dbReference type="ARBA" id="ARBA00006484"/>
    </source>
</evidence>
<name>A0ABT9VWH1_9BACI</name>
<gene>
    <name evidence="2" type="ORF">J2S11_001239</name>
</gene>
<accession>A0ABT9VWH1</accession>
<evidence type="ECO:0000313" key="3">
    <source>
        <dbReference type="Proteomes" id="UP001235840"/>
    </source>
</evidence>
<dbReference type="Gene3D" id="3.40.50.720">
    <property type="entry name" value="NAD(P)-binding Rossmann-like Domain"/>
    <property type="match status" value="1"/>
</dbReference>
<dbReference type="PRINTS" id="PR00080">
    <property type="entry name" value="SDRFAMILY"/>
</dbReference>
<dbReference type="SUPFAM" id="SSF51735">
    <property type="entry name" value="NAD(P)-binding Rossmann-fold domains"/>
    <property type="match status" value="1"/>
</dbReference>
<dbReference type="CDD" id="cd05233">
    <property type="entry name" value="SDR_c"/>
    <property type="match status" value="1"/>
</dbReference>
<dbReference type="InterPro" id="IPR050259">
    <property type="entry name" value="SDR"/>
</dbReference>
<dbReference type="PROSITE" id="PS00061">
    <property type="entry name" value="ADH_SHORT"/>
    <property type="match status" value="1"/>
</dbReference>
<sequence>MNTELKNQVALVTGSSSGIGRAVAVAFAQENAKVAITYKSNAKEAEITADMVRSAGGEAFIVRYDLNDEESIKSAISAVASHWGTIHILVNNAVQWASRGEATGASLFEDTPSDQWKTMIRSSVEGAYYTIQQVVPYMRKNHWGRIINVSSTLAEDGLSGSGSYSAAKAALHGLSRSMAVELGRVGIHTNVVMPGMTLTERAEQVIPKGIRQQVEDQTPTGRLSKPEDVASLIVYLGSNANGHVNGEIIRVSGGL</sequence>
<dbReference type="Proteomes" id="UP001235840">
    <property type="component" value="Unassembled WGS sequence"/>
</dbReference>
<organism evidence="2 3">
    <name type="scientific">Caldalkalibacillus horti</name>
    <dbReference type="NCBI Taxonomy" id="77523"/>
    <lineage>
        <taxon>Bacteria</taxon>
        <taxon>Bacillati</taxon>
        <taxon>Bacillota</taxon>
        <taxon>Bacilli</taxon>
        <taxon>Bacillales</taxon>
        <taxon>Bacillaceae</taxon>
        <taxon>Caldalkalibacillus</taxon>
    </lineage>
</organism>
<keyword evidence="3" id="KW-1185">Reference proteome</keyword>
<dbReference type="InterPro" id="IPR002347">
    <property type="entry name" value="SDR_fam"/>
</dbReference>
<dbReference type="RefSeq" id="WP_307392319.1">
    <property type="nucleotide sequence ID" value="NZ_BAAADK010000045.1"/>
</dbReference>
<proteinExistence type="inferred from homology"/>
<keyword evidence="2" id="KW-0560">Oxidoreductase</keyword>
<evidence type="ECO:0000313" key="2">
    <source>
        <dbReference type="EMBL" id="MDQ0165339.1"/>
    </source>
</evidence>
<dbReference type="GO" id="GO:0004316">
    <property type="term" value="F:3-oxoacyl-[acyl-carrier-protein] reductase (NADPH) activity"/>
    <property type="evidence" value="ECO:0007669"/>
    <property type="project" value="UniProtKB-EC"/>
</dbReference>
<dbReference type="Pfam" id="PF13561">
    <property type="entry name" value="adh_short_C2"/>
    <property type="match status" value="1"/>
</dbReference>
<comment type="caution">
    <text evidence="2">The sequence shown here is derived from an EMBL/GenBank/DDBJ whole genome shotgun (WGS) entry which is preliminary data.</text>
</comment>
<reference evidence="2 3" key="1">
    <citation type="submission" date="2023-07" db="EMBL/GenBank/DDBJ databases">
        <title>Genomic Encyclopedia of Type Strains, Phase IV (KMG-IV): sequencing the most valuable type-strain genomes for metagenomic binning, comparative biology and taxonomic classification.</title>
        <authorList>
            <person name="Goeker M."/>
        </authorList>
    </citation>
    <scope>NUCLEOTIDE SEQUENCE [LARGE SCALE GENOMIC DNA]</scope>
    <source>
        <strain evidence="2 3">DSM 12751</strain>
    </source>
</reference>